<keyword evidence="3" id="KW-0539">Nucleus</keyword>
<dbReference type="GO" id="GO:0005730">
    <property type="term" value="C:nucleolus"/>
    <property type="evidence" value="ECO:0007669"/>
    <property type="project" value="TreeGrafter"/>
</dbReference>
<reference evidence="5 6" key="1">
    <citation type="submission" date="2017-08" db="EMBL/GenBank/DDBJ databases">
        <title>Acidophilic green algal genome provides insights into adaptation to an acidic environment.</title>
        <authorList>
            <person name="Hirooka S."/>
            <person name="Hirose Y."/>
            <person name="Kanesaki Y."/>
            <person name="Higuchi S."/>
            <person name="Fujiwara T."/>
            <person name="Onuma R."/>
            <person name="Era A."/>
            <person name="Ohbayashi R."/>
            <person name="Uzuka A."/>
            <person name="Nozaki H."/>
            <person name="Yoshikawa H."/>
            <person name="Miyagishima S.Y."/>
        </authorList>
    </citation>
    <scope>NUCLEOTIDE SEQUENCE [LARGE SCALE GENOMIC DNA]</scope>
    <source>
        <strain evidence="5 6">NIES-2499</strain>
    </source>
</reference>
<sequence length="616" mass="68852">MKDRISKGQKKLPLRDARNGKVEEKRKFLKRGRNNNSARQRKHTGGSVKASEFAAEEKKAKQSEIDQFLDADYEDDVDDSEDAEDLDTDDDAFDDVEMSAEEGGDIEDMNENLLHQQDVEANAEETEGTDPVSKDNKRLRGEISTHRAQLEALKARDPEFYAYLQQTDSGLLDFGGDDSDIDEDEDEEPSEQKRAAQEDTVEEPASSTGRILVTSAVITKWSETAMSQASLGTMKYLIKAYRMACHYGDSEEEEATSMQISSAAVYNQLMLFMLKEADGIFRRMLGIDKKSPNTVTAEELSKLAKWRKVGPLVKSFWGNSCHLLGAITDPPLLAFALRRLRASILLIGPFRKLADKFLKSCLDVFGGSVEVAPRVQAFLAIRSLALTVPQPYMERCLKGVYRCFLSNSKFVSAASAPHIAFMSTCCVELWGLDLQASYAHAFGAIRQLALSLRGALNMTTEEAYKEIYSWQGINCLEMWGKVLGAHSDKEELRPLVYPLTQLLLGAARLVPTPRYFPLRLRLVRALNRLAQATGFMIPVAPILLEMLHWSDLRKHPKSSATTVVPDITLQLRAGKSVLKTPAFQEEIVTQGSHDGFGARLRTGVKPKKLPRRMVNY</sequence>
<evidence type="ECO:0000256" key="3">
    <source>
        <dbReference type="ARBA" id="ARBA00023242"/>
    </source>
</evidence>
<dbReference type="PANTHER" id="PTHR12687:SF4">
    <property type="entry name" value="NUCLEOLAR COMPLEX PROTEIN 2 HOMOLOG"/>
    <property type="match status" value="1"/>
</dbReference>
<evidence type="ECO:0000256" key="1">
    <source>
        <dbReference type="ARBA" id="ARBA00004123"/>
    </source>
</evidence>
<feature type="compositionally biased region" description="Acidic residues" evidence="4">
    <location>
        <begin position="175"/>
        <end position="189"/>
    </location>
</feature>
<comment type="similarity">
    <text evidence="2">Belongs to the NOC2 family.</text>
</comment>
<evidence type="ECO:0000313" key="5">
    <source>
        <dbReference type="EMBL" id="GAX76789.1"/>
    </source>
</evidence>
<feature type="compositionally biased region" description="Basic residues" evidence="4">
    <location>
        <begin position="27"/>
        <end position="44"/>
    </location>
</feature>
<organism evidence="5 6">
    <name type="scientific">Chlamydomonas eustigma</name>
    <dbReference type="NCBI Taxonomy" id="1157962"/>
    <lineage>
        <taxon>Eukaryota</taxon>
        <taxon>Viridiplantae</taxon>
        <taxon>Chlorophyta</taxon>
        <taxon>core chlorophytes</taxon>
        <taxon>Chlorophyceae</taxon>
        <taxon>CS clade</taxon>
        <taxon>Chlamydomonadales</taxon>
        <taxon>Chlamydomonadaceae</taxon>
        <taxon>Chlamydomonas</taxon>
    </lineage>
</organism>
<dbReference type="GO" id="GO:0030691">
    <property type="term" value="C:Noc2p-Noc3p complex"/>
    <property type="evidence" value="ECO:0007669"/>
    <property type="project" value="TreeGrafter"/>
</dbReference>
<gene>
    <name evidence="5" type="ORF">CEUSTIGMA_g4235.t1</name>
</gene>
<name>A0A250X1I1_9CHLO</name>
<dbReference type="AlphaFoldDB" id="A0A250X1I1"/>
<dbReference type="EMBL" id="BEGY01000019">
    <property type="protein sequence ID" value="GAX76789.1"/>
    <property type="molecule type" value="Genomic_DNA"/>
</dbReference>
<evidence type="ECO:0000313" key="6">
    <source>
        <dbReference type="Proteomes" id="UP000232323"/>
    </source>
</evidence>
<keyword evidence="6" id="KW-1185">Reference proteome</keyword>
<dbReference type="GO" id="GO:0030690">
    <property type="term" value="C:Noc1p-Noc2p complex"/>
    <property type="evidence" value="ECO:0007669"/>
    <property type="project" value="TreeGrafter"/>
</dbReference>
<feature type="region of interest" description="Disordered" evidence="4">
    <location>
        <begin position="1"/>
        <end position="140"/>
    </location>
</feature>
<dbReference type="Proteomes" id="UP000232323">
    <property type="component" value="Unassembled WGS sequence"/>
</dbReference>
<dbReference type="STRING" id="1157962.A0A250X1I1"/>
<feature type="region of interest" description="Disordered" evidence="4">
    <location>
        <begin position="171"/>
        <end position="208"/>
    </location>
</feature>
<dbReference type="Pfam" id="PF03715">
    <property type="entry name" value="Noc2"/>
    <property type="match status" value="1"/>
</dbReference>
<evidence type="ECO:0008006" key="7">
    <source>
        <dbReference type="Google" id="ProtNLM"/>
    </source>
</evidence>
<feature type="compositionally biased region" description="Basic and acidic residues" evidence="4">
    <location>
        <begin position="55"/>
        <end position="64"/>
    </location>
</feature>
<dbReference type="InterPro" id="IPR005343">
    <property type="entry name" value="Noc2"/>
</dbReference>
<protein>
    <recommendedName>
        <fullName evidence="7">Nucleolar complex protein 2 homolog</fullName>
    </recommendedName>
</protein>
<dbReference type="GO" id="GO:0042273">
    <property type="term" value="P:ribosomal large subunit biogenesis"/>
    <property type="evidence" value="ECO:0007669"/>
    <property type="project" value="TreeGrafter"/>
</dbReference>
<comment type="caution">
    <text evidence="5">The sequence shown here is derived from an EMBL/GenBank/DDBJ whole genome shotgun (WGS) entry which is preliminary data.</text>
</comment>
<dbReference type="PANTHER" id="PTHR12687">
    <property type="entry name" value="NUCLEOLAR COMPLEX 2 AND RAD4-RELATED"/>
    <property type="match status" value="1"/>
</dbReference>
<dbReference type="GO" id="GO:0005654">
    <property type="term" value="C:nucleoplasm"/>
    <property type="evidence" value="ECO:0007669"/>
    <property type="project" value="TreeGrafter"/>
</dbReference>
<proteinExistence type="inferred from homology"/>
<evidence type="ECO:0000256" key="2">
    <source>
        <dbReference type="ARBA" id="ARBA00005907"/>
    </source>
</evidence>
<dbReference type="OrthoDB" id="10266662at2759"/>
<feature type="compositionally biased region" description="Basic and acidic residues" evidence="4">
    <location>
        <begin position="13"/>
        <end position="26"/>
    </location>
</feature>
<feature type="compositionally biased region" description="Acidic residues" evidence="4">
    <location>
        <begin position="67"/>
        <end position="110"/>
    </location>
</feature>
<comment type="subcellular location">
    <subcellularLocation>
        <location evidence="1">Nucleus</location>
    </subcellularLocation>
</comment>
<evidence type="ECO:0000256" key="4">
    <source>
        <dbReference type="SAM" id="MobiDB-lite"/>
    </source>
</evidence>
<accession>A0A250X1I1</accession>